<reference evidence="3" key="1">
    <citation type="submission" date="2016-12" db="EMBL/GenBank/DDBJ databases">
        <authorList>
            <person name="Varghese N."/>
            <person name="Submissions S."/>
        </authorList>
    </citation>
    <scope>NUCLEOTIDE SEQUENCE [LARGE SCALE GENOMIC DNA]</scope>
    <source>
        <strain evidence="3">DSM 25035</strain>
    </source>
</reference>
<protein>
    <recommendedName>
        <fullName evidence="4">40-residue YVTN family beta-propeller repeat-containing protein</fullName>
    </recommendedName>
</protein>
<gene>
    <name evidence="2" type="ORF">SAMN04488108_3939</name>
</gene>
<dbReference type="InterPro" id="IPR011044">
    <property type="entry name" value="Quino_amine_DH_bsu"/>
</dbReference>
<evidence type="ECO:0008006" key="4">
    <source>
        <dbReference type="Google" id="ProtNLM"/>
    </source>
</evidence>
<dbReference type="Gene3D" id="2.130.10.10">
    <property type="entry name" value="YVTN repeat-like/Quinoprotein amine dehydrogenase"/>
    <property type="match status" value="1"/>
</dbReference>
<evidence type="ECO:0000313" key="3">
    <source>
        <dbReference type="Proteomes" id="UP000184609"/>
    </source>
</evidence>
<dbReference type="SUPFAM" id="SSF50969">
    <property type="entry name" value="YVTN repeat-like/Quinoprotein amine dehydrogenase"/>
    <property type="match status" value="1"/>
</dbReference>
<dbReference type="PANTHER" id="PTHR47197">
    <property type="entry name" value="PROTEIN NIRF"/>
    <property type="match status" value="1"/>
</dbReference>
<dbReference type="OrthoDB" id="9773938at2"/>
<accession>A0A1M7ZK35</accession>
<sequence>MKFRLLQFSKAFALIFILFACTENDPEIPLGEFDSGILIMNEGSFGSNDGEVYHLNSTTDELKANIFEEANARPFAGLLQDMVLENDRLYLVANTGKVEVVNPGDFTSLGSVTADLDQPRSLTVNSGKLFISDYGPYDASYATPESYIAVVNNTLGGEVSTKIAVSRKPEDLISYGKYVLVAGSEEGKVEVIDAEKSELIETIEVEGSPSRFFEADGKIYLFSPNGDELILYSFHLDNFTLATTTHYPISNATGKFAIDENGVMYILTSSGWPDYQDGIALLDIFGSAIDPTWYEGSGFYGIGYDPVLDEIYVTNSNGFQGNGTVTVLDEDGVEKRSFEVGRGPSGFMFR</sequence>
<dbReference type="InterPro" id="IPR051200">
    <property type="entry name" value="Host-pathogen_enzymatic-act"/>
</dbReference>
<keyword evidence="3" id="KW-1185">Reference proteome</keyword>
<dbReference type="Pfam" id="PF16819">
    <property type="entry name" value="DUF5074"/>
    <property type="match status" value="1"/>
</dbReference>
<evidence type="ECO:0000313" key="2">
    <source>
        <dbReference type="EMBL" id="SHO65253.1"/>
    </source>
</evidence>
<feature type="chain" id="PRO_5012229879" description="40-residue YVTN family beta-propeller repeat-containing protein" evidence="1">
    <location>
        <begin position="21"/>
        <end position="350"/>
    </location>
</feature>
<dbReference type="STRING" id="1073327.SAMN04488108_3939"/>
<dbReference type="Proteomes" id="UP000184609">
    <property type="component" value="Unassembled WGS sequence"/>
</dbReference>
<name>A0A1M7ZK35_9BACT</name>
<dbReference type="PROSITE" id="PS51257">
    <property type="entry name" value="PROKAR_LIPOPROTEIN"/>
    <property type="match status" value="1"/>
</dbReference>
<dbReference type="EMBL" id="FRXN01000007">
    <property type="protein sequence ID" value="SHO65253.1"/>
    <property type="molecule type" value="Genomic_DNA"/>
</dbReference>
<proteinExistence type="predicted"/>
<keyword evidence="1" id="KW-0732">Signal</keyword>
<feature type="signal peptide" evidence="1">
    <location>
        <begin position="1"/>
        <end position="20"/>
    </location>
</feature>
<evidence type="ECO:0000256" key="1">
    <source>
        <dbReference type="SAM" id="SignalP"/>
    </source>
</evidence>
<dbReference type="AlphaFoldDB" id="A0A1M7ZK35"/>
<dbReference type="InterPro" id="IPR015943">
    <property type="entry name" value="WD40/YVTN_repeat-like_dom_sf"/>
</dbReference>
<organism evidence="2 3">
    <name type="scientific">Algoriphagus zhangzhouensis</name>
    <dbReference type="NCBI Taxonomy" id="1073327"/>
    <lineage>
        <taxon>Bacteria</taxon>
        <taxon>Pseudomonadati</taxon>
        <taxon>Bacteroidota</taxon>
        <taxon>Cytophagia</taxon>
        <taxon>Cytophagales</taxon>
        <taxon>Cyclobacteriaceae</taxon>
        <taxon>Algoriphagus</taxon>
    </lineage>
</organism>
<dbReference type="RefSeq" id="WP_073573543.1">
    <property type="nucleotide sequence ID" value="NZ_FRXN01000007.1"/>
</dbReference>
<dbReference type="InterPro" id="IPR031815">
    <property type="entry name" value="DUF5074"/>
</dbReference>
<dbReference type="PANTHER" id="PTHR47197:SF3">
    <property type="entry name" value="DIHYDRO-HEME D1 DEHYDROGENASE"/>
    <property type="match status" value="1"/>
</dbReference>